<dbReference type="InterPro" id="IPR011604">
    <property type="entry name" value="PDDEXK-like_dom_sf"/>
</dbReference>
<reference evidence="2 3" key="1">
    <citation type="submission" date="2020-04" db="EMBL/GenBank/DDBJ databases">
        <authorList>
            <person name="Zhang R."/>
            <person name="Schippers A."/>
        </authorList>
    </citation>
    <scope>NUCLEOTIDE SEQUENCE [LARGE SCALE GENOMIC DNA]</scope>
    <source>
        <strain evidence="2 3">DSM 109850</strain>
    </source>
</reference>
<evidence type="ECO:0008006" key="4">
    <source>
        <dbReference type="Google" id="ProtNLM"/>
    </source>
</evidence>
<organism evidence="2 3">
    <name type="scientific">Sulfobacillus harzensis</name>
    <dbReference type="NCBI Taxonomy" id="2729629"/>
    <lineage>
        <taxon>Bacteria</taxon>
        <taxon>Bacillati</taxon>
        <taxon>Bacillota</taxon>
        <taxon>Clostridia</taxon>
        <taxon>Eubacteriales</taxon>
        <taxon>Clostridiales Family XVII. Incertae Sedis</taxon>
        <taxon>Sulfobacillus</taxon>
    </lineage>
</organism>
<dbReference type="AlphaFoldDB" id="A0A7Y0L3Y3"/>
<name>A0A7Y0L3Y3_9FIRM</name>
<comment type="caution">
    <text evidence="2">The sequence shown here is derived from an EMBL/GenBank/DDBJ whole genome shotgun (WGS) entry which is preliminary data.</text>
</comment>
<evidence type="ECO:0000313" key="2">
    <source>
        <dbReference type="EMBL" id="NMP22633.1"/>
    </source>
</evidence>
<dbReference type="GO" id="GO:0016787">
    <property type="term" value="F:hydrolase activity"/>
    <property type="evidence" value="ECO:0007669"/>
    <property type="project" value="UniProtKB-KW"/>
</dbReference>
<dbReference type="Proteomes" id="UP000533476">
    <property type="component" value="Unassembled WGS sequence"/>
</dbReference>
<accession>A0A7Y0L3Y3</accession>
<gene>
    <name evidence="2" type="ORF">HIJ39_09745</name>
</gene>
<protein>
    <recommendedName>
        <fullName evidence="4">PD-(D/E)XK endonuclease-like domain-containing protein</fullName>
    </recommendedName>
</protein>
<evidence type="ECO:0000313" key="3">
    <source>
        <dbReference type="Proteomes" id="UP000533476"/>
    </source>
</evidence>
<keyword evidence="1" id="KW-0378">Hydrolase</keyword>
<dbReference type="Gene3D" id="3.90.320.10">
    <property type="match status" value="1"/>
</dbReference>
<dbReference type="RefSeq" id="WP_169099125.1">
    <property type="nucleotide sequence ID" value="NZ_JABBVZ010000027.1"/>
</dbReference>
<evidence type="ECO:0000256" key="1">
    <source>
        <dbReference type="ARBA" id="ARBA00022801"/>
    </source>
</evidence>
<keyword evidence="3" id="KW-1185">Reference proteome</keyword>
<dbReference type="EMBL" id="JABBVZ010000027">
    <property type="protein sequence ID" value="NMP22633.1"/>
    <property type="molecule type" value="Genomic_DNA"/>
</dbReference>
<proteinExistence type="predicted"/>
<sequence>MAEPLLQTTLSTASLQQLKYEEELAGPSKFDPHEIRLSEAGQCPRRQTLRALGYVSTPPTLREMAIFETGHLAEERITALWAKQFPGPDQLVREVEVRTEFGVGHIDLWVEPIKHIVECKTTTEKRIKDLPLQSHVAQVTMYLHFYGNERGATAEVAYLIKETGEIRSFPITYDRQYARQLIVGLMEVQAAITMLREPLPIPEDYQATSYPCAWYTPQGLRRCGFWDHCWGSQVATVVEKKDVVAVIPPLAQDVQEYAKLRAQQQLLESQIDLIKVRRDALEAGFSDVLDDRQANVLRAGDVTVSRSVVEGRTTTDIKAAIADGVIAEDVIKPYQKTSHPYARWTVRKPKKKNQPSKGDI</sequence>